<accession>A0A5A7MZ76</accession>
<name>A0A5A7MLQ8_9PROT</name>
<evidence type="ECO:0000313" key="4">
    <source>
        <dbReference type="Proteomes" id="UP000325187"/>
    </source>
</evidence>
<keyword evidence="4" id="KW-1185">Reference proteome</keyword>
<dbReference type="EMBL" id="BKCL01000001">
    <property type="protein sequence ID" value="GEQ96901.1"/>
    <property type="molecule type" value="Genomic_DNA"/>
</dbReference>
<organism evidence="1 3">
    <name type="scientific">Iodidimonas gelatinilytica</name>
    <dbReference type="NCBI Taxonomy" id="1236966"/>
    <lineage>
        <taxon>Bacteria</taxon>
        <taxon>Pseudomonadati</taxon>
        <taxon>Pseudomonadota</taxon>
        <taxon>Alphaproteobacteria</taxon>
        <taxon>Iodidimonadales</taxon>
        <taxon>Iodidimonadaceae</taxon>
        <taxon>Iodidimonas</taxon>
    </lineage>
</organism>
<sequence>MSTQSNLSQADVLKLLSEPSAENRAEAARKVGTYFTETSPTGAERELAEDIFRALVKDAEVRVRKALSETLKENPSIPADVARTLASDVSEVALPVIEFSSVLTDKDLLDIIGTDDPERQVAVAKRATVSPDIADALAESGDEAVVSTLVGNDGAQIKDATFARVLDKYSGSDAVKTPLAKREKLPLAVAERLVTMVTESLRDHLVTHHELSPSVAADLLLESRERATVSLLTPGTNAPDVLSLVDQLHKNGRLSPTLIIRALCMGDMTFFEAALAKRAGISVANAWQLVHDKGQLGLTKLFDRAEMPAALLHVARIGTAISEEMRLTSGDDRDLFRKVMIERVLTQVDQDLDSDNLDYLIGKLGRKALELRFFQQFWCRYFSAALVVGGYGSFSCF</sequence>
<dbReference type="Proteomes" id="UP000322084">
    <property type="component" value="Unassembled WGS sequence"/>
</dbReference>
<evidence type="ECO:0008006" key="5">
    <source>
        <dbReference type="Google" id="ProtNLM"/>
    </source>
</evidence>
<dbReference type="InterPro" id="IPR014598">
    <property type="entry name" value="UCP035865"/>
</dbReference>
<dbReference type="EMBL" id="BKCM01000008">
    <property type="protein sequence ID" value="GER01097.1"/>
    <property type="molecule type" value="Genomic_DNA"/>
</dbReference>
<evidence type="ECO:0000313" key="3">
    <source>
        <dbReference type="Proteomes" id="UP000322084"/>
    </source>
</evidence>
<dbReference type="AlphaFoldDB" id="A0A5A7MLQ8"/>
<dbReference type="InterPro" id="IPR011989">
    <property type="entry name" value="ARM-like"/>
</dbReference>
<protein>
    <recommendedName>
        <fullName evidence="5">DUF2336 domain-containing protein</fullName>
    </recommendedName>
</protein>
<dbReference type="RefSeq" id="WP_149999471.1">
    <property type="nucleotide sequence ID" value="NZ_BKCL01000001.1"/>
</dbReference>
<proteinExistence type="predicted"/>
<evidence type="ECO:0000313" key="1">
    <source>
        <dbReference type="EMBL" id="GEQ96901.1"/>
    </source>
</evidence>
<gene>
    <name evidence="1" type="ORF">JCM17844_05380</name>
    <name evidence="2" type="ORF">JCM17845_17200</name>
</gene>
<dbReference type="Gene3D" id="1.25.10.10">
    <property type="entry name" value="Leucine-rich Repeat Variant"/>
    <property type="match status" value="1"/>
</dbReference>
<dbReference type="Pfam" id="PF10098">
    <property type="entry name" value="DUF2336"/>
    <property type="match status" value="1"/>
</dbReference>
<dbReference type="InterPro" id="IPR019285">
    <property type="entry name" value="DUF2336"/>
</dbReference>
<comment type="caution">
    <text evidence="1">The sequence shown here is derived from an EMBL/GenBank/DDBJ whole genome shotgun (WGS) entry which is preliminary data.</text>
</comment>
<reference evidence="3 4" key="1">
    <citation type="submission" date="2019-09" db="EMBL/GenBank/DDBJ databases">
        <title>NBRP : Genome information of microbial organism related human and environment.</title>
        <authorList>
            <person name="Hattori M."/>
            <person name="Oshima K."/>
            <person name="Inaba H."/>
            <person name="Suda W."/>
            <person name="Sakamoto M."/>
            <person name="Iino T."/>
            <person name="Kitahara M."/>
            <person name="Oshida Y."/>
            <person name="Iida T."/>
            <person name="Kudo T."/>
            <person name="Itoh T."/>
            <person name="Ohkuma M."/>
        </authorList>
    </citation>
    <scope>NUCLEOTIDE SEQUENCE [LARGE SCALE GENOMIC DNA]</scope>
    <source>
        <strain evidence="1 3">Hi-2</strain>
        <strain evidence="2 4">Mie-1</strain>
    </source>
</reference>
<dbReference type="PIRSF" id="PIRSF035865">
    <property type="entry name" value="UCP035865"/>
    <property type="match status" value="1"/>
</dbReference>
<evidence type="ECO:0000313" key="2">
    <source>
        <dbReference type="EMBL" id="GER01097.1"/>
    </source>
</evidence>
<accession>A0A5A7MLQ8</accession>
<dbReference type="Proteomes" id="UP000325187">
    <property type="component" value="Unassembled WGS sequence"/>
</dbReference>